<protein>
    <submittedName>
        <fullName evidence="2">Uncharacterized protein</fullName>
    </submittedName>
</protein>
<feature type="compositionally biased region" description="Basic and acidic residues" evidence="1">
    <location>
        <begin position="109"/>
        <end position="132"/>
    </location>
</feature>
<evidence type="ECO:0000313" key="3">
    <source>
        <dbReference type="Proteomes" id="UP001337655"/>
    </source>
</evidence>
<accession>A0AAV9PQH5</accession>
<dbReference type="Proteomes" id="UP001337655">
    <property type="component" value="Unassembled WGS sequence"/>
</dbReference>
<reference evidence="2 3" key="1">
    <citation type="submission" date="2023-08" db="EMBL/GenBank/DDBJ databases">
        <title>Black Yeasts Isolated from many extreme environments.</title>
        <authorList>
            <person name="Coleine C."/>
            <person name="Stajich J.E."/>
            <person name="Selbmann L."/>
        </authorList>
    </citation>
    <scope>NUCLEOTIDE SEQUENCE [LARGE SCALE GENOMIC DNA]</scope>
    <source>
        <strain evidence="2 3">CCFEE 5935</strain>
    </source>
</reference>
<comment type="caution">
    <text evidence="2">The sequence shown here is derived from an EMBL/GenBank/DDBJ whole genome shotgun (WGS) entry which is preliminary data.</text>
</comment>
<keyword evidence="3" id="KW-1185">Reference proteome</keyword>
<evidence type="ECO:0000256" key="1">
    <source>
        <dbReference type="SAM" id="MobiDB-lite"/>
    </source>
</evidence>
<proteinExistence type="predicted"/>
<gene>
    <name evidence="2" type="ORF">LTR77_000199</name>
</gene>
<dbReference type="AlphaFoldDB" id="A0AAV9PQH5"/>
<dbReference type="EMBL" id="JAVRRT010000001">
    <property type="protein sequence ID" value="KAK5175062.1"/>
    <property type="molecule type" value="Genomic_DNA"/>
</dbReference>
<evidence type="ECO:0000313" key="2">
    <source>
        <dbReference type="EMBL" id="KAK5175062.1"/>
    </source>
</evidence>
<dbReference type="GeneID" id="89921550"/>
<name>A0AAV9PQH5_9PEZI</name>
<organism evidence="2 3">
    <name type="scientific">Saxophila tyrrhenica</name>
    <dbReference type="NCBI Taxonomy" id="1690608"/>
    <lineage>
        <taxon>Eukaryota</taxon>
        <taxon>Fungi</taxon>
        <taxon>Dikarya</taxon>
        <taxon>Ascomycota</taxon>
        <taxon>Pezizomycotina</taxon>
        <taxon>Dothideomycetes</taxon>
        <taxon>Dothideomycetidae</taxon>
        <taxon>Mycosphaerellales</taxon>
        <taxon>Extremaceae</taxon>
        <taxon>Saxophila</taxon>
    </lineage>
</organism>
<feature type="compositionally biased region" description="Basic and acidic residues" evidence="1">
    <location>
        <begin position="30"/>
        <end position="49"/>
    </location>
</feature>
<dbReference type="RefSeq" id="XP_064663700.1">
    <property type="nucleotide sequence ID" value="XM_064797466.1"/>
</dbReference>
<feature type="region of interest" description="Disordered" evidence="1">
    <location>
        <begin position="30"/>
        <end position="132"/>
    </location>
</feature>
<sequence>MSRGFGAAGVALAATCGILISYSTLRPELEKQQAERQGDFRQQHHDVNDKALSQAIASDFKEAGEQLKPTPTKGFAWGIREAIFGSPTTHQKESTSSQRESTVQIPARSQDELKESPREVIEKAESAKREGS</sequence>
<feature type="compositionally biased region" description="Polar residues" evidence="1">
    <location>
        <begin position="86"/>
        <end position="104"/>
    </location>
</feature>